<dbReference type="Gene3D" id="3.40.50.720">
    <property type="entry name" value="NAD(P)-binding Rossmann-like Domain"/>
    <property type="match status" value="1"/>
</dbReference>
<dbReference type="InterPro" id="IPR041694">
    <property type="entry name" value="ADH_N_2"/>
</dbReference>
<dbReference type="STRING" id="1458275.AZ34_09835"/>
<dbReference type="PANTHER" id="PTHR43205:SF7">
    <property type="entry name" value="PROSTAGLANDIN REDUCTASE 1"/>
    <property type="match status" value="1"/>
</dbReference>
<dbReference type="SMART" id="SM00829">
    <property type="entry name" value="PKS_ER"/>
    <property type="match status" value="1"/>
</dbReference>
<name>A0A016XJF3_9BURK</name>
<reference evidence="3 4" key="1">
    <citation type="submission" date="2014-02" db="EMBL/GenBank/DDBJ databases">
        <title>Draft Genome of Hylemonella gracilis isolated from the Niagara River.</title>
        <authorList>
            <person name="Pawlowski D.R."/>
            <person name="Koudelka G.B."/>
        </authorList>
    </citation>
    <scope>NUCLEOTIDE SEQUENCE [LARGE SCALE GENOMIC DNA]</scope>
    <source>
        <strain evidence="3 4">Niagara R</strain>
    </source>
</reference>
<dbReference type="OrthoDB" id="9805663at2"/>
<dbReference type="InterPro" id="IPR013149">
    <property type="entry name" value="ADH-like_C"/>
</dbReference>
<dbReference type="GO" id="GO:0016628">
    <property type="term" value="F:oxidoreductase activity, acting on the CH-CH group of donors, NAD or NADP as acceptor"/>
    <property type="evidence" value="ECO:0007669"/>
    <property type="project" value="InterPro"/>
</dbReference>
<dbReference type="Pfam" id="PF00107">
    <property type="entry name" value="ADH_zinc_N"/>
    <property type="match status" value="1"/>
</dbReference>
<dbReference type="InterPro" id="IPR011032">
    <property type="entry name" value="GroES-like_sf"/>
</dbReference>
<evidence type="ECO:0000259" key="2">
    <source>
        <dbReference type="SMART" id="SM00829"/>
    </source>
</evidence>
<organism evidence="3 4">
    <name type="scientific">Hylemonella gracilis str. Niagara R</name>
    <dbReference type="NCBI Taxonomy" id="1458275"/>
    <lineage>
        <taxon>Bacteria</taxon>
        <taxon>Pseudomonadati</taxon>
        <taxon>Pseudomonadota</taxon>
        <taxon>Betaproteobacteria</taxon>
        <taxon>Burkholderiales</taxon>
        <taxon>Comamonadaceae</taxon>
        <taxon>Hylemonella</taxon>
    </lineage>
</organism>
<dbReference type="EMBL" id="JEMG01000001">
    <property type="protein sequence ID" value="EYC51353.1"/>
    <property type="molecule type" value="Genomic_DNA"/>
</dbReference>
<dbReference type="PANTHER" id="PTHR43205">
    <property type="entry name" value="PROSTAGLANDIN REDUCTASE"/>
    <property type="match status" value="1"/>
</dbReference>
<accession>A0A016XJF3</accession>
<evidence type="ECO:0000256" key="1">
    <source>
        <dbReference type="ARBA" id="ARBA00023002"/>
    </source>
</evidence>
<dbReference type="Gene3D" id="3.90.180.10">
    <property type="entry name" value="Medium-chain alcohol dehydrogenases, catalytic domain"/>
    <property type="match status" value="1"/>
</dbReference>
<dbReference type="Proteomes" id="UP000023268">
    <property type="component" value="Unassembled WGS sequence"/>
</dbReference>
<dbReference type="Pfam" id="PF16884">
    <property type="entry name" value="ADH_N_2"/>
    <property type="match status" value="1"/>
</dbReference>
<evidence type="ECO:0000313" key="4">
    <source>
        <dbReference type="Proteomes" id="UP000023268"/>
    </source>
</evidence>
<evidence type="ECO:0000313" key="3">
    <source>
        <dbReference type="EMBL" id="EYC51353.1"/>
    </source>
</evidence>
<dbReference type="RefSeq" id="WP_035607519.1">
    <property type="nucleotide sequence ID" value="NZ_JEMG01000001.1"/>
</dbReference>
<dbReference type="InterPro" id="IPR036291">
    <property type="entry name" value="NAD(P)-bd_dom_sf"/>
</dbReference>
<dbReference type="CDD" id="cd05288">
    <property type="entry name" value="PGDH"/>
    <property type="match status" value="1"/>
</dbReference>
<dbReference type="SUPFAM" id="SSF50129">
    <property type="entry name" value="GroES-like"/>
    <property type="match status" value="1"/>
</dbReference>
<gene>
    <name evidence="3" type="ORF">AZ34_09835</name>
</gene>
<sequence>MPRNQQILLASRPAGEATAANFKLVSTETPPLQDGQVLVRHHYLSLDPYMRGRMSDAKSYATPQPLGEVMIGGTVGEVVESRHPKFVPGDKVVGMGGWQDYAVVDAAQPGTLSKVQAGDGPGQVPLSQYLGAAGMPGVTAWYGLVKIIEPKPGQTVTVSAASGAVGSAYGALAKARGCRVVGIAGGKEKCDYVVNDLGFDACIDYKQHADAGSLSKALKAACPDGIHGHFENVGGMVLDAVLSRMNAHGRIALCGVIAGYDGAPIPLTYPQLLLTQRIRLEGFIVSEHMEVWPEALKELVTLVASGKLRPRETVAQGLAAAPEAFLGMLKGRNFGKQLVKLI</sequence>
<protein>
    <submittedName>
        <fullName evidence="3">2-alkenal reductase</fullName>
    </submittedName>
</protein>
<dbReference type="AlphaFoldDB" id="A0A016XJF3"/>
<dbReference type="SUPFAM" id="SSF51735">
    <property type="entry name" value="NAD(P)-binding Rossmann-fold domains"/>
    <property type="match status" value="1"/>
</dbReference>
<dbReference type="eggNOG" id="COG2130">
    <property type="taxonomic scope" value="Bacteria"/>
</dbReference>
<dbReference type="InterPro" id="IPR020843">
    <property type="entry name" value="ER"/>
</dbReference>
<feature type="domain" description="Enoyl reductase (ER)" evidence="2">
    <location>
        <begin position="17"/>
        <end position="339"/>
    </location>
</feature>
<proteinExistence type="predicted"/>
<dbReference type="FunFam" id="3.40.50.720:FF:000121">
    <property type="entry name" value="Prostaglandin reductase 2"/>
    <property type="match status" value="1"/>
</dbReference>
<comment type="caution">
    <text evidence="3">The sequence shown here is derived from an EMBL/GenBank/DDBJ whole genome shotgun (WGS) entry which is preliminary data.</text>
</comment>
<dbReference type="InterPro" id="IPR045010">
    <property type="entry name" value="MDR_fam"/>
</dbReference>
<keyword evidence="1" id="KW-0560">Oxidoreductase</keyword>